<keyword evidence="3" id="KW-1185">Reference proteome</keyword>
<dbReference type="RefSeq" id="WP_265125201.1">
    <property type="nucleotide sequence ID" value="NZ_JAPCHY010000001.1"/>
</dbReference>
<name>A0ABT3JR55_9XANT</name>
<dbReference type="Proteomes" id="UP001209922">
    <property type="component" value="Unassembled WGS sequence"/>
</dbReference>
<accession>A0ABT3JR55</accession>
<feature type="region of interest" description="Disordered" evidence="1">
    <location>
        <begin position="82"/>
        <end position="107"/>
    </location>
</feature>
<proteinExistence type="predicted"/>
<sequence length="124" mass="13502">MRSPHDILPAVPPLELLQRLLDDDIDAALDGGLMDYIPRSGDEALDPAHPDLPAVLLQAQQRLRRAWAARERYRARAARLARRAAERDARRAPPPAPDRKPALPPAAAAILARAKARAAGHGQP</sequence>
<comment type="caution">
    <text evidence="2">The sequence shown here is derived from an EMBL/GenBank/DDBJ whole genome shotgun (WGS) entry which is preliminary data.</text>
</comment>
<evidence type="ECO:0000313" key="2">
    <source>
        <dbReference type="EMBL" id="MCW4470979.1"/>
    </source>
</evidence>
<organism evidence="2 3">
    <name type="scientific">Xanthomonas chitinilytica</name>
    <dbReference type="NCBI Taxonomy" id="2989819"/>
    <lineage>
        <taxon>Bacteria</taxon>
        <taxon>Pseudomonadati</taxon>
        <taxon>Pseudomonadota</taxon>
        <taxon>Gammaproteobacteria</taxon>
        <taxon>Lysobacterales</taxon>
        <taxon>Lysobacteraceae</taxon>
        <taxon>Xanthomonas</taxon>
    </lineage>
</organism>
<feature type="compositionally biased region" description="Basic and acidic residues" evidence="1">
    <location>
        <begin position="83"/>
        <end position="101"/>
    </location>
</feature>
<gene>
    <name evidence="2" type="ORF">OK345_00410</name>
</gene>
<protein>
    <submittedName>
        <fullName evidence="2">Uncharacterized protein</fullName>
    </submittedName>
</protein>
<dbReference type="EMBL" id="JAPCHY010000001">
    <property type="protein sequence ID" value="MCW4470979.1"/>
    <property type="molecule type" value="Genomic_DNA"/>
</dbReference>
<reference evidence="2 3" key="1">
    <citation type="submission" date="2022-10" db="EMBL/GenBank/DDBJ databases">
        <title>Xanthomonas sp. H13-6.</title>
        <authorList>
            <person name="Liu X."/>
            <person name="Deng Z."/>
            <person name="Jiang Y."/>
            <person name="Yu T."/>
            <person name="Ai J."/>
        </authorList>
    </citation>
    <scope>NUCLEOTIDE SEQUENCE [LARGE SCALE GENOMIC DNA]</scope>
    <source>
        <strain evidence="2 3">H13-6</strain>
    </source>
</reference>
<evidence type="ECO:0000313" key="3">
    <source>
        <dbReference type="Proteomes" id="UP001209922"/>
    </source>
</evidence>
<evidence type="ECO:0000256" key="1">
    <source>
        <dbReference type="SAM" id="MobiDB-lite"/>
    </source>
</evidence>